<gene>
    <name evidence="3" type="primary">Samd11</name>
    <name evidence="3" type="ORF">CICMAG_R10415</name>
</gene>
<evidence type="ECO:0000259" key="2">
    <source>
        <dbReference type="PROSITE" id="PS50105"/>
    </source>
</evidence>
<sequence length="646" mass="70835">LCLFVNRIHTHWDLNISFRETSCSRDNDLSTIISNLHQSRQLVMPETQSRCEFKRNSIDVGLGAADEILGKRRVCSPNSSSECPLESKKARSESPKENSHTPLLEDSVTQMTPEEHYRRMMSALNEHGTFEEQQQQRLYQLANSMAVPSHGANGLIKVLCLRLEGAPFCTPSSSALWPSPLLSYGRAALGRYRPARASSHPLPREISHPPPLLSPQNAPHIALGPHLRPPFLGVPSALCQTPGYGFLQPAQAEMFARQQEMLRKQNLARLEMSAEIIRQKELENLHRQRLLAGDPLSLHPGLPPDHPALRNVHDIPEGHPLREELSRRNAMLVLRHNNTPLLSLNPSVPSSATPPKEQPRRGSRKSAHHRAEPQGLSEAKELAEPRARDGVPDCNDEEMKDSESDADVSDEKPESLKAESSSSAAELKECKETGKVCEGAKELGEAAAGQNAPCSSSSAESPSHLLGPGINKNEVKYLPPASIPPPQPLPFGFPYTMNPYFHAGTMGGLFLDGEESPALEDISKWTVEDVCSFVSNLSGCTEYTQVFREQAIDGETLPLLTEEHLLNNMGLKLGPALKIRSQVAKRVGRVLYMAGFPMAFPLQPPGLRPPERDLPPADLRPSSTGSVASPFSSGLPSASRVSPKQE</sequence>
<feature type="region of interest" description="Disordered" evidence="1">
    <location>
        <begin position="74"/>
        <end position="105"/>
    </location>
</feature>
<feature type="compositionally biased region" description="Polar residues" evidence="1">
    <location>
        <begin position="621"/>
        <end position="646"/>
    </location>
</feature>
<dbReference type="AlphaFoldDB" id="A0A7L0AHG6"/>
<feature type="non-terminal residue" evidence="3">
    <location>
        <position position="1"/>
    </location>
</feature>
<dbReference type="InterPro" id="IPR013761">
    <property type="entry name" value="SAM/pointed_sf"/>
</dbReference>
<evidence type="ECO:0000313" key="4">
    <source>
        <dbReference type="Proteomes" id="UP000537039"/>
    </source>
</evidence>
<dbReference type="GO" id="GO:0003682">
    <property type="term" value="F:chromatin binding"/>
    <property type="evidence" value="ECO:0007669"/>
    <property type="project" value="TreeGrafter"/>
</dbReference>
<dbReference type="Proteomes" id="UP000537039">
    <property type="component" value="Unassembled WGS sequence"/>
</dbReference>
<dbReference type="InterPro" id="IPR050548">
    <property type="entry name" value="PcG_chromatin_remod_factors"/>
</dbReference>
<feature type="region of interest" description="Disordered" evidence="1">
    <location>
        <begin position="340"/>
        <end position="431"/>
    </location>
</feature>
<feature type="region of interest" description="Disordered" evidence="1">
    <location>
        <begin position="449"/>
        <end position="471"/>
    </location>
</feature>
<organism evidence="3 4">
    <name type="scientific">Ciconia maguari</name>
    <dbReference type="NCBI Taxonomy" id="52777"/>
    <lineage>
        <taxon>Eukaryota</taxon>
        <taxon>Metazoa</taxon>
        <taxon>Chordata</taxon>
        <taxon>Craniata</taxon>
        <taxon>Vertebrata</taxon>
        <taxon>Euteleostomi</taxon>
        <taxon>Archelosauria</taxon>
        <taxon>Archosauria</taxon>
        <taxon>Dinosauria</taxon>
        <taxon>Saurischia</taxon>
        <taxon>Theropoda</taxon>
        <taxon>Coelurosauria</taxon>
        <taxon>Aves</taxon>
        <taxon>Neognathae</taxon>
        <taxon>Neoaves</taxon>
        <taxon>Aequornithes</taxon>
        <taxon>Ciconiiformes</taxon>
        <taxon>Ciconiidae</taxon>
        <taxon>Ciconia</taxon>
    </lineage>
</organism>
<dbReference type="CDD" id="cd09579">
    <property type="entry name" value="SAM_Samd7_11"/>
    <property type="match status" value="1"/>
</dbReference>
<name>A0A7L0AHG6_9AVES</name>
<dbReference type="SMART" id="SM00454">
    <property type="entry name" value="SAM"/>
    <property type="match status" value="1"/>
</dbReference>
<reference evidence="3 4" key="1">
    <citation type="submission" date="2019-09" db="EMBL/GenBank/DDBJ databases">
        <title>Bird 10,000 Genomes (B10K) Project - Family phase.</title>
        <authorList>
            <person name="Zhang G."/>
        </authorList>
    </citation>
    <scope>NUCLEOTIDE SEQUENCE [LARGE SCALE GENOMIC DNA]</scope>
    <source>
        <strain evidence="3">B10K-DU-001-47</strain>
        <tissue evidence="3">Muscle</tissue>
    </source>
</reference>
<dbReference type="Gene3D" id="1.10.150.50">
    <property type="entry name" value="Transcription Factor, Ets-1"/>
    <property type="match status" value="1"/>
</dbReference>
<protein>
    <submittedName>
        <fullName evidence="3">SAM11 protein</fullName>
    </submittedName>
</protein>
<feature type="compositionally biased region" description="Low complexity" evidence="1">
    <location>
        <begin position="340"/>
        <end position="351"/>
    </location>
</feature>
<dbReference type="Pfam" id="PF00536">
    <property type="entry name" value="SAM_1"/>
    <property type="match status" value="1"/>
</dbReference>
<dbReference type="GO" id="GO:0042393">
    <property type="term" value="F:histone binding"/>
    <property type="evidence" value="ECO:0007669"/>
    <property type="project" value="TreeGrafter"/>
</dbReference>
<feature type="compositionally biased region" description="Acidic residues" evidence="1">
    <location>
        <begin position="394"/>
        <end position="408"/>
    </location>
</feature>
<feature type="region of interest" description="Disordered" evidence="1">
    <location>
        <begin position="603"/>
        <end position="646"/>
    </location>
</feature>
<feature type="non-terminal residue" evidence="3">
    <location>
        <position position="646"/>
    </location>
</feature>
<feature type="compositionally biased region" description="Basic and acidic residues" evidence="1">
    <location>
        <begin position="378"/>
        <end position="391"/>
    </location>
</feature>
<feature type="domain" description="SAM" evidence="2">
    <location>
        <begin position="525"/>
        <end position="571"/>
    </location>
</feature>
<dbReference type="PANTHER" id="PTHR12247:SF67">
    <property type="entry name" value="STERILE ALPHA MOTIF DOMAIN-CONTAINING PROTEIN 11"/>
    <property type="match status" value="1"/>
</dbReference>
<dbReference type="EMBL" id="VXAE01004376">
    <property type="protein sequence ID" value="NXJ34305.1"/>
    <property type="molecule type" value="Genomic_DNA"/>
</dbReference>
<proteinExistence type="predicted"/>
<evidence type="ECO:0000313" key="3">
    <source>
        <dbReference type="EMBL" id="NXJ34305.1"/>
    </source>
</evidence>
<feature type="compositionally biased region" description="Basic and acidic residues" evidence="1">
    <location>
        <begin position="85"/>
        <end position="99"/>
    </location>
</feature>
<dbReference type="GO" id="GO:0005634">
    <property type="term" value="C:nucleus"/>
    <property type="evidence" value="ECO:0007669"/>
    <property type="project" value="TreeGrafter"/>
</dbReference>
<evidence type="ECO:0000256" key="1">
    <source>
        <dbReference type="SAM" id="MobiDB-lite"/>
    </source>
</evidence>
<dbReference type="SUPFAM" id="SSF47769">
    <property type="entry name" value="SAM/Pointed domain"/>
    <property type="match status" value="1"/>
</dbReference>
<dbReference type="PANTHER" id="PTHR12247">
    <property type="entry name" value="POLYCOMB GROUP PROTEIN"/>
    <property type="match status" value="1"/>
</dbReference>
<feature type="compositionally biased region" description="Low complexity" evidence="1">
    <location>
        <begin position="449"/>
        <end position="463"/>
    </location>
</feature>
<dbReference type="PROSITE" id="PS50105">
    <property type="entry name" value="SAM_DOMAIN"/>
    <property type="match status" value="1"/>
</dbReference>
<comment type="caution">
    <text evidence="3">The sequence shown here is derived from an EMBL/GenBank/DDBJ whole genome shotgun (WGS) entry which is preliminary data.</text>
</comment>
<accession>A0A7L0AHG6</accession>
<keyword evidence="4" id="KW-1185">Reference proteome</keyword>
<dbReference type="InterPro" id="IPR001660">
    <property type="entry name" value="SAM"/>
</dbReference>
<dbReference type="GO" id="GO:0045892">
    <property type="term" value="P:negative regulation of DNA-templated transcription"/>
    <property type="evidence" value="ECO:0007669"/>
    <property type="project" value="TreeGrafter"/>
</dbReference>